<comment type="caution">
    <text evidence="2">The sequence shown here is derived from an EMBL/GenBank/DDBJ whole genome shotgun (WGS) entry which is preliminary data.</text>
</comment>
<reference evidence="2" key="1">
    <citation type="journal article" date="2015" name="Proc. Natl. Acad. Sci. U.S.A.">
        <title>Networks of energetic and metabolic interactions define dynamics in microbial communities.</title>
        <authorList>
            <person name="Embree M."/>
            <person name="Liu J.K."/>
            <person name="Al-Bassam M.M."/>
            <person name="Zengler K."/>
        </authorList>
    </citation>
    <scope>NUCLEOTIDE SEQUENCE</scope>
</reference>
<feature type="transmembrane region" description="Helical" evidence="1">
    <location>
        <begin position="133"/>
        <end position="153"/>
    </location>
</feature>
<feature type="transmembrane region" description="Helical" evidence="1">
    <location>
        <begin position="58"/>
        <end position="74"/>
    </location>
</feature>
<accession>A0A0W8E6Q3</accession>
<keyword evidence="1" id="KW-0812">Transmembrane</keyword>
<dbReference type="EMBL" id="LNQE01001853">
    <property type="protein sequence ID" value="KUG04319.1"/>
    <property type="molecule type" value="Genomic_DNA"/>
</dbReference>
<feature type="transmembrane region" description="Helical" evidence="1">
    <location>
        <begin position="298"/>
        <end position="315"/>
    </location>
</feature>
<feature type="transmembrane region" description="Helical" evidence="1">
    <location>
        <begin position="241"/>
        <end position="264"/>
    </location>
</feature>
<gene>
    <name evidence="2" type="ORF">ASZ90_018326</name>
</gene>
<protein>
    <submittedName>
        <fullName evidence="2">Cation transporter</fullName>
    </submittedName>
</protein>
<keyword evidence="1" id="KW-1133">Transmembrane helix</keyword>
<dbReference type="Pfam" id="PF07854">
    <property type="entry name" value="DUF1646"/>
    <property type="match status" value="1"/>
</dbReference>
<organism evidence="2">
    <name type="scientific">hydrocarbon metagenome</name>
    <dbReference type="NCBI Taxonomy" id="938273"/>
    <lineage>
        <taxon>unclassified sequences</taxon>
        <taxon>metagenomes</taxon>
        <taxon>ecological metagenomes</taxon>
    </lineage>
</organism>
<name>A0A0W8E6Q3_9ZZZZ</name>
<evidence type="ECO:0000313" key="2">
    <source>
        <dbReference type="EMBL" id="KUG04319.1"/>
    </source>
</evidence>
<dbReference type="PIRSF" id="PIRSF019205">
    <property type="entry name" value="DUF1646"/>
    <property type="match status" value="1"/>
</dbReference>
<feature type="transmembrane region" description="Helical" evidence="1">
    <location>
        <begin position="168"/>
        <end position="193"/>
    </location>
</feature>
<proteinExistence type="predicted"/>
<evidence type="ECO:0000256" key="1">
    <source>
        <dbReference type="SAM" id="Phobius"/>
    </source>
</evidence>
<dbReference type="InterPro" id="IPR012443">
    <property type="entry name" value="DUF1646"/>
</dbReference>
<feature type="transmembrane region" description="Helical" evidence="1">
    <location>
        <begin position="335"/>
        <end position="356"/>
    </location>
</feature>
<keyword evidence="1" id="KW-0472">Membrane</keyword>
<dbReference type="AlphaFoldDB" id="A0A0W8E6Q3"/>
<feature type="transmembrane region" description="Helical" evidence="1">
    <location>
        <begin position="94"/>
        <end position="121"/>
    </location>
</feature>
<sequence length="357" mass="38851">MVIGGLTVILLLVLALPFFIKKVEENLEPFLFLMGVLATIISGKICAHLVLEALREPIMIAAVVLVAGVLFFLLKDQFSILMNKLLLRIPLAVFVSGVVLILGLLSSVITAIVASIILVEVITLLPLRRQQKIVVCILACFAIGLGATLTPVGEPLATIAIAKLDESFFYLFFLLGKYVIPMVVFFTALAGIYTAKAARENNNDFNLAMTSESQVLEDSLIEDEPLEEDTWKSIIVRALKVYLFVMALVFLGEGFEPLIEAYILGLNPQILYWINMISAVLDNATLCAAEISNAMGDATITAILMGLLISGGMLIPGNIPNIITASRLRITSKEWARLGIPLGLIVMGIMFVILFLI</sequence>
<feature type="transmembrane region" description="Helical" evidence="1">
    <location>
        <begin position="30"/>
        <end position="51"/>
    </location>
</feature>